<feature type="transmembrane region" description="Helical" evidence="2">
    <location>
        <begin position="20"/>
        <end position="39"/>
    </location>
</feature>
<protein>
    <submittedName>
        <fullName evidence="3">Uncharacterized protein</fullName>
    </submittedName>
</protein>
<proteinExistence type="predicted"/>
<name>A0A1M7YNP1_9FIRM</name>
<dbReference type="STRING" id="1121345.SAMN02745217_04663"/>
<dbReference type="AlphaFoldDB" id="A0A1M7YNP1"/>
<dbReference type="RefSeq" id="WP_073591264.1">
    <property type="nucleotide sequence ID" value="NZ_FRFD01000019.1"/>
</dbReference>
<evidence type="ECO:0000313" key="3">
    <source>
        <dbReference type="EMBL" id="SHO54207.1"/>
    </source>
</evidence>
<feature type="region of interest" description="Disordered" evidence="1">
    <location>
        <begin position="43"/>
        <end position="67"/>
    </location>
</feature>
<sequence length="76" mass="8080">MVRDKPDLSVNSNKDAIKRAVLKCILGLGIVLMFGGLAACQKKDASAPAPSPAVQAQEDEDTTDKNDTFLVPEYCG</sequence>
<accession>A0A1M7YNP1</accession>
<dbReference type="EMBL" id="FRFD01000019">
    <property type="protein sequence ID" value="SHO54207.1"/>
    <property type="molecule type" value="Genomic_DNA"/>
</dbReference>
<evidence type="ECO:0000256" key="2">
    <source>
        <dbReference type="SAM" id="Phobius"/>
    </source>
</evidence>
<keyword evidence="4" id="KW-1185">Reference proteome</keyword>
<evidence type="ECO:0000313" key="4">
    <source>
        <dbReference type="Proteomes" id="UP000184612"/>
    </source>
</evidence>
<keyword evidence="2" id="KW-0812">Transmembrane</keyword>
<organism evidence="3 4">
    <name type="scientific">Anaerocolumna xylanovorans DSM 12503</name>
    <dbReference type="NCBI Taxonomy" id="1121345"/>
    <lineage>
        <taxon>Bacteria</taxon>
        <taxon>Bacillati</taxon>
        <taxon>Bacillota</taxon>
        <taxon>Clostridia</taxon>
        <taxon>Lachnospirales</taxon>
        <taxon>Lachnospiraceae</taxon>
        <taxon>Anaerocolumna</taxon>
    </lineage>
</organism>
<dbReference type="Proteomes" id="UP000184612">
    <property type="component" value="Unassembled WGS sequence"/>
</dbReference>
<reference evidence="3 4" key="1">
    <citation type="submission" date="2016-12" db="EMBL/GenBank/DDBJ databases">
        <authorList>
            <person name="Song W.-J."/>
            <person name="Kurnit D.M."/>
        </authorList>
    </citation>
    <scope>NUCLEOTIDE SEQUENCE [LARGE SCALE GENOMIC DNA]</scope>
    <source>
        <strain evidence="3 4">DSM 12503</strain>
    </source>
</reference>
<keyword evidence="2" id="KW-1133">Transmembrane helix</keyword>
<gene>
    <name evidence="3" type="ORF">SAMN02745217_04663</name>
</gene>
<keyword evidence="2" id="KW-0472">Membrane</keyword>
<evidence type="ECO:0000256" key="1">
    <source>
        <dbReference type="SAM" id="MobiDB-lite"/>
    </source>
</evidence>